<accession>A0A554LIH3</accession>
<feature type="transmembrane region" description="Helical" evidence="1">
    <location>
        <begin position="290"/>
        <end position="306"/>
    </location>
</feature>
<organism evidence="3 4">
    <name type="scientific">Candidatus Berkelbacteria bacterium Licking1014_85</name>
    <dbReference type="NCBI Taxonomy" id="2017148"/>
    <lineage>
        <taxon>Bacteria</taxon>
        <taxon>Candidatus Berkelbacteria</taxon>
    </lineage>
</organism>
<feature type="transmembrane region" description="Helical" evidence="1">
    <location>
        <begin position="223"/>
        <end position="242"/>
    </location>
</feature>
<proteinExistence type="predicted"/>
<feature type="transmembrane region" description="Helical" evidence="1">
    <location>
        <begin position="71"/>
        <end position="90"/>
    </location>
</feature>
<feature type="transmembrane region" description="Helical" evidence="1">
    <location>
        <begin position="12"/>
        <end position="31"/>
    </location>
</feature>
<feature type="transmembrane region" description="Helical" evidence="1">
    <location>
        <begin position="162"/>
        <end position="179"/>
    </location>
</feature>
<feature type="transmembrane region" description="Helical" evidence="1">
    <location>
        <begin position="102"/>
        <end position="123"/>
    </location>
</feature>
<keyword evidence="1" id="KW-0472">Membrane</keyword>
<feature type="domain" description="Membrane protein 6-pyruvoyl-tetrahydropterin synthase-related" evidence="2">
    <location>
        <begin position="79"/>
        <end position="447"/>
    </location>
</feature>
<evidence type="ECO:0000313" key="3">
    <source>
        <dbReference type="EMBL" id="TSC92664.1"/>
    </source>
</evidence>
<sequence>MTSKKIQKYLLQNYPYIVVWLAIYGTLFYYLPLKYLFINAYVGGGDLGSHQTAFKEMIESIFPSFFGWTNVWYLGMPLFTFYFPLPFWFGALLTKLFIPATIAFKIIVMLGVFALPLSAYYFAKKIKMKAPIAVSVFSLIPLLLSSNTIVGGSIQSTFAGEFTHLWSLNFLLIFLGLIFEKKRTALPAIIFGLMVLSHSLSLVYVASFIAIWWLIAERNKKDFIYYLKVFGFGAILISWYLIPFLVYRRYSTDLGYFPGRDLWNYLYTEKILWLAFAFILFSFWKSKTNWFFVTLIATAILLWQFLPADIGAWLPRFIAYYLFFVPLFMGQNIFVAEIWKIKPIGMLFSILLIFVISIVCDNRVLTGNYKYAMDPPQPDSVNEMVNYLNHLPRSRVLFEYDDAVSVFFSPRGYELLPIFANQDSVAGLYLESAYSTPAVYTAMAQISVHKEQVGNYFQLLPQADIKSEDAYDTLKFLSIKYIISGKNKDIFLSRTNEYKFLKNFDENLYLFEVLNIESLITPADQSAIYTQKLSKIEREKYIINWLLSDTLHNFYATKNIPKAEVGVGNDKIVAKNLIPNQPYWIKISYFPAWKAKGGKLFDSAPGLMLIIPDKDSMELNYKPLGI</sequence>
<dbReference type="EMBL" id="VMGI01000049">
    <property type="protein sequence ID" value="TSC92664.1"/>
    <property type="molecule type" value="Genomic_DNA"/>
</dbReference>
<comment type="caution">
    <text evidence="3">The sequence shown here is derived from an EMBL/GenBank/DDBJ whole genome shotgun (WGS) entry which is preliminary data.</text>
</comment>
<keyword evidence="1" id="KW-0812">Transmembrane</keyword>
<protein>
    <recommendedName>
        <fullName evidence="2">Membrane protein 6-pyruvoyl-tetrahydropterin synthase-related domain-containing protein</fullName>
    </recommendedName>
</protein>
<feature type="transmembrane region" description="Helical" evidence="1">
    <location>
        <begin position="262"/>
        <end position="283"/>
    </location>
</feature>
<gene>
    <name evidence="3" type="ORF">CEN91_387</name>
</gene>
<feature type="transmembrane region" description="Helical" evidence="1">
    <location>
        <begin position="346"/>
        <end position="365"/>
    </location>
</feature>
<reference evidence="3 4" key="1">
    <citation type="submission" date="2017-07" db="EMBL/GenBank/DDBJ databases">
        <title>Mechanisms for carbon and nitrogen cycling indicate functional differentiation within the Candidate Phyla Radiation.</title>
        <authorList>
            <person name="Danczak R.E."/>
            <person name="Johnston M.D."/>
            <person name="Kenah C."/>
            <person name="Slattery M."/>
            <person name="Wrighton K.C."/>
            <person name="Wilkins M.J."/>
        </authorList>
    </citation>
    <scope>NUCLEOTIDE SEQUENCE [LARGE SCALE GENOMIC DNA]</scope>
    <source>
        <strain evidence="3">Licking1014_85</strain>
    </source>
</reference>
<feature type="transmembrane region" description="Helical" evidence="1">
    <location>
        <begin position="129"/>
        <end position="150"/>
    </location>
</feature>
<feature type="transmembrane region" description="Helical" evidence="1">
    <location>
        <begin position="318"/>
        <end position="339"/>
    </location>
</feature>
<dbReference type="Pfam" id="PF10131">
    <property type="entry name" value="PTPS_related"/>
    <property type="match status" value="1"/>
</dbReference>
<evidence type="ECO:0000313" key="4">
    <source>
        <dbReference type="Proteomes" id="UP000315589"/>
    </source>
</evidence>
<dbReference type="InterPro" id="IPR018776">
    <property type="entry name" value="Membrane_prot_PTPS-rel_domain"/>
</dbReference>
<name>A0A554LIH3_9BACT</name>
<dbReference type="Proteomes" id="UP000315589">
    <property type="component" value="Unassembled WGS sequence"/>
</dbReference>
<feature type="transmembrane region" description="Helical" evidence="1">
    <location>
        <begin position="185"/>
        <end position="216"/>
    </location>
</feature>
<keyword evidence="1" id="KW-1133">Transmembrane helix</keyword>
<evidence type="ECO:0000256" key="1">
    <source>
        <dbReference type="SAM" id="Phobius"/>
    </source>
</evidence>
<dbReference type="AlphaFoldDB" id="A0A554LIH3"/>
<evidence type="ECO:0000259" key="2">
    <source>
        <dbReference type="Pfam" id="PF10131"/>
    </source>
</evidence>